<keyword evidence="3 6" id="KW-1133">Transmembrane helix</keyword>
<evidence type="ECO:0000256" key="5">
    <source>
        <dbReference type="SAM" id="MobiDB-lite"/>
    </source>
</evidence>
<feature type="region of interest" description="Disordered" evidence="5">
    <location>
        <begin position="712"/>
        <end position="819"/>
    </location>
</feature>
<feature type="compositionally biased region" description="Low complexity" evidence="5">
    <location>
        <begin position="792"/>
        <end position="801"/>
    </location>
</feature>
<dbReference type="InterPro" id="IPR016135">
    <property type="entry name" value="UBQ-conjugating_enzyme/RWD"/>
</dbReference>
<evidence type="ECO:0000259" key="7">
    <source>
        <dbReference type="PROSITE" id="PS50127"/>
    </source>
</evidence>
<feature type="transmembrane region" description="Helical" evidence="6">
    <location>
        <begin position="266"/>
        <end position="291"/>
    </location>
</feature>
<dbReference type="SMART" id="SM00212">
    <property type="entry name" value="UBCc"/>
    <property type="match status" value="1"/>
</dbReference>
<organism evidence="8 9">
    <name type="scientific">Schizopora paradoxa</name>
    <dbReference type="NCBI Taxonomy" id="27342"/>
    <lineage>
        <taxon>Eukaryota</taxon>
        <taxon>Fungi</taxon>
        <taxon>Dikarya</taxon>
        <taxon>Basidiomycota</taxon>
        <taxon>Agaricomycotina</taxon>
        <taxon>Agaricomycetes</taxon>
        <taxon>Hymenochaetales</taxon>
        <taxon>Schizoporaceae</taxon>
        <taxon>Schizopora</taxon>
    </lineage>
</organism>
<reference evidence="8 9" key="1">
    <citation type="submission" date="2015-04" db="EMBL/GenBank/DDBJ databases">
        <title>Complete genome sequence of Schizopora paradoxa KUC8140, a cosmopolitan wood degrader in East Asia.</title>
        <authorList>
            <consortium name="DOE Joint Genome Institute"/>
            <person name="Min B."/>
            <person name="Park H."/>
            <person name="Jang Y."/>
            <person name="Kim J.-J."/>
            <person name="Kim K.H."/>
            <person name="Pangilinan J."/>
            <person name="Lipzen A."/>
            <person name="Riley R."/>
            <person name="Grigoriev I.V."/>
            <person name="Spatafora J.W."/>
            <person name="Choi I.-G."/>
        </authorList>
    </citation>
    <scope>NUCLEOTIDE SEQUENCE [LARGE SCALE GENOMIC DNA]</scope>
    <source>
        <strain evidence="8 9">KUC8140</strain>
    </source>
</reference>
<name>A0A0H2SDT7_9AGAM</name>
<feature type="region of interest" description="Disordered" evidence="5">
    <location>
        <begin position="1259"/>
        <end position="1286"/>
    </location>
</feature>
<feature type="transmembrane region" description="Helical" evidence="6">
    <location>
        <begin position="303"/>
        <end position="330"/>
    </location>
</feature>
<keyword evidence="9" id="KW-1185">Reference proteome</keyword>
<sequence>MSLAPTDANVFLWKGSIPGPEGSPYEGGVFQVNIELMKDYPFSAPKVSFATKIYHMNINERGGICIDILKHNWSPALSLYKVLLSLSSLLTDPNPSDPLVPSIATEYSRNRKKHDQTAANWTKLYALPPKPTTPAPAPATQTHAKGKGKAKAQDPPIQLPLVGESSARSRPRRATQTDVIDLDSEPDPIPLSASARTRAGVKRKRTDDASESVAPSRRRVSDDGRNCLKVTTTIRTMLSSSFVSTFTMVDESTDGAGSGSGSALPFAVLLIAGICTVFATFVSAMSILLHLKNYRKPMLQRMVVRIMLMVPIYAISSLISLFSLEAAFVIDALRDVYEVGAPIQGLWPELSSLQAFVIYCFFNLLLGYLGGERSLLMLMHGREPKRAVFPANLFTGEIDVSDPYTFLFLKRGIIQYAQIKPILAFATLILKATGKYNDGNLKANSGYLYSFAISILVAAGLIKQLGPYTDLEHISLALTDTLICFEMPIFAVAHMYAFSHTDYIDKHLMYAARMPVYYAFRDAFGLKDVFEDFKSTLRGEGLNYREFEPAEGFVHRGQGRERRIRAGLRYAEGGQKKYWLPMPVNTAERSNPEGPVGRAARRVGGTEEEDEEFYAPLLEDQAADVVHDSPSLARKKRSVREDSGFDQKGFELPFDEPTDADEENYQQSRNYLFGDYLYPCIDASSELARKTMWDEEERVLRDERGAYFSPIRSRPQRLPNYGSVVERTNSHGKGKGQASPRLGERLVDKNDNLLTDNEPGGVRLGWTKHDRQPTPSRSPAISPFVSRHDSSHSSSSSSSSRGEQRPRTISTEQNRVKGLNRPDAVDLVVENTAVAEEEMNYERAKGEPAVRGSGWRKAFTIADDDEMEVERRPSSSSNALPDATVPMAHEPEADRTKMENLETVPIAVATTPPPHALLDMHKIFDEILNFLPTQHDRQQATLQLTRVLPRAPISLQHLFEVVHLQEPSQVIGLQRRLRNEFGQRREDEEGGKVDSDEEGGCGGCARMVRILHMNSFTADAEVVINLLALLDNLTELRLCIGPMFMPEHLQRVLKVHRPTLKRLDLCFRPYVKKVNYLPFLKGSYYDSALLELSSWPRPTPGSGLHFLSIIQEPLPPSSASGELQGLASANGKFAQPIAFFSFNPLATLIASPPLVHLRSLSVRIPAREVALYLLSAPARLTRLDISTTSVSLRVLEKLLSRNPRLEHLVLDGTSGAVPDRVEQWQEAWVGLGRACAAFGIARAKEQEKEMNDLLARTHQEGEVGEGDGNNNHDDAGGRRTARKGRRGVAVSTISLRGVTKPIPLPSSISISSASSSTAAIFASTSAKVNKFRIAPSPPALRSVCVSIARRSGSLRDSRDDAQDADAQALFKEGWDDGVAHLRTRWTRFKTTVLTSIFIPSSRNGTTVVLMALEGDSLQNAGDATNAGQEGQEDTRTSLTPATSEALERLVARDFVCPVLCFAGDTGEFDPEGEGKTVEGVDGGKAPRHPEGHEFSLTTTRTRVGLRHFGFAHHEQTDPLADVVPPRHAYESDDEDEFDPNSTPEGLPGLRPIKNYKPLTIDFPHSITESEDPLLIALGPLGRTWAMGANLGDSIGRVGLDRVGYLAIVFKPSWCKGYVLIADVPPKVGESVAWSLAETIASFWMKCKRSIRRSTGQDDPIRFIGTGLNTEVTKVGSYSCKKELYVLKLLPQIAEEFTPPNLLQGVIAAIINKFTKASLDNRSLVNILAVLVPSRDYDHARVLSRKAKWNFMTLQSLHRIAMMGLQSSTTDWTPNEKDKSMRPFSFRDEEVKKSDPGHDMYMYI</sequence>
<dbReference type="SMART" id="SM01417">
    <property type="entry name" value="Solute_trans_a"/>
    <property type="match status" value="1"/>
</dbReference>
<accession>A0A0H2SDT7</accession>
<dbReference type="OrthoDB" id="5348404at2759"/>
<feature type="region of interest" description="Disordered" evidence="5">
    <location>
        <begin position="1529"/>
        <end position="1549"/>
    </location>
</feature>
<protein>
    <submittedName>
        <fullName evidence="8">DUF300-domain-containing protein</fullName>
    </submittedName>
</protein>
<dbReference type="InterPro" id="IPR000608">
    <property type="entry name" value="UBC"/>
</dbReference>
<feature type="compositionally biased region" description="Basic and acidic residues" evidence="5">
    <location>
        <begin position="639"/>
        <end position="649"/>
    </location>
</feature>
<dbReference type="STRING" id="27342.A0A0H2SDT7"/>
<keyword evidence="4 6" id="KW-0472">Membrane</keyword>
<evidence type="ECO:0000256" key="1">
    <source>
        <dbReference type="ARBA" id="ARBA00004141"/>
    </source>
</evidence>
<dbReference type="SUPFAM" id="SSF54495">
    <property type="entry name" value="UBC-like"/>
    <property type="match status" value="1"/>
</dbReference>
<feature type="region of interest" description="Disordered" evidence="5">
    <location>
        <begin position="126"/>
        <end position="224"/>
    </location>
</feature>
<comment type="subcellular location">
    <subcellularLocation>
        <location evidence="1">Membrane</location>
        <topology evidence="1">Multi-pass membrane protein</topology>
    </subcellularLocation>
</comment>
<dbReference type="EMBL" id="KQ085933">
    <property type="protein sequence ID" value="KLO15196.1"/>
    <property type="molecule type" value="Genomic_DNA"/>
</dbReference>
<feature type="region of interest" description="Disordered" evidence="5">
    <location>
        <begin position="586"/>
        <end position="607"/>
    </location>
</feature>
<evidence type="ECO:0000256" key="3">
    <source>
        <dbReference type="ARBA" id="ARBA00022989"/>
    </source>
</evidence>
<keyword evidence="2 6" id="KW-0812">Transmembrane</keyword>
<evidence type="ECO:0000256" key="6">
    <source>
        <dbReference type="SAM" id="Phobius"/>
    </source>
</evidence>
<feature type="compositionally biased region" description="Basic and acidic residues" evidence="5">
    <location>
        <begin position="742"/>
        <end position="751"/>
    </location>
</feature>
<feature type="transmembrane region" description="Helical" evidence="6">
    <location>
        <begin position="350"/>
        <end position="369"/>
    </location>
</feature>
<dbReference type="PANTHER" id="PTHR23423">
    <property type="entry name" value="ORGANIC SOLUTE TRANSPORTER-RELATED"/>
    <property type="match status" value="1"/>
</dbReference>
<dbReference type="GO" id="GO:0016020">
    <property type="term" value="C:membrane"/>
    <property type="evidence" value="ECO:0007669"/>
    <property type="project" value="UniProtKB-SubCell"/>
</dbReference>
<dbReference type="Pfam" id="PF03619">
    <property type="entry name" value="Solute_trans_a"/>
    <property type="match status" value="1"/>
</dbReference>
<gene>
    <name evidence="8" type="ORF">SCHPADRAFT_888692</name>
</gene>
<dbReference type="Gene3D" id="3.10.110.10">
    <property type="entry name" value="Ubiquitin Conjugating Enzyme"/>
    <property type="match status" value="1"/>
</dbReference>
<feature type="region of interest" description="Disordered" evidence="5">
    <location>
        <begin position="634"/>
        <end position="661"/>
    </location>
</feature>
<evidence type="ECO:0000256" key="4">
    <source>
        <dbReference type="ARBA" id="ARBA00023136"/>
    </source>
</evidence>
<dbReference type="InterPro" id="IPR005178">
    <property type="entry name" value="Ostalpha/TMEM184C"/>
</dbReference>
<feature type="region of interest" description="Disordered" evidence="5">
    <location>
        <begin position="1470"/>
        <end position="1492"/>
    </location>
</feature>
<evidence type="ECO:0000313" key="9">
    <source>
        <dbReference type="Proteomes" id="UP000053477"/>
    </source>
</evidence>
<proteinExistence type="predicted"/>
<dbReference type="PROSITE" id="PS50127">
    <property type="entry name" value="UBC_2"/>
    <property type="match status" value="1"/>
</dbReference>
<dbReference type="InParanoid" id="A0A0H2SDT7"/>
<evidence type="ECO:0000313" key="8">
    <source>
        <dbReference type="EMBL" id="KLO15196.1"/>
    </source>
</evidence>
<feature type="domain" description="UBC core" evidence="7">
    <location>
        <begin position="1"/>
        <end position="127"/>
    </location>
</feature>
<evidence type="ECO:0000256" key="2">
    <source>
        <dbReference type="ARBA" id="ARBA00022692"/>
    </source>
</evidence>
<dbReference type="Pfam" id="PF00179">
    <property type="entry name" value="UQ_con"/>
    <property type="match status" value="1"/>
</dbReference>
<feature type="compositionally biased region" description="Pro residues" evidence="5">
    <location>
        <begin position="128"/>
        <end position="137"/>
    </location>
</feature>
<dbReference type="Proteomes" id="UP000053477">
    <property type="component" value="Unassembled WGS sequence"/>
</dbReference>
<feature type="transmembrane region" description="Helical" evidence="6">
    <location>
        <begin position="446"/>
        <end position="462"/>
    </location>
</feature>